<keyword evidence="7 9" id="KW-0472">Membrane</keyword>
<keyword evidence="5 9" id="KW-0812">Transmembrane</keyword>
<evidence type="ECO:0000256" key="2">
    <source>
        <dbReference type="ARBA" id="ARBA00022448"/>
    </source>
</evidence>
<feature type="transmembrane region" description="Helical" evidence="9">
    <location>
        <begin position="340"/>
        <end position="362"/>
    </location>
</feature>
<dbReference type="InterPro" id="IPR055348">
    <property type="entry name" value="DctQ"/>
</dbReference>
<keyword evidence="6 9" id="KW-1133">Transmembrane helix</keyword>
<evidence type="ECO:0000256" key="5">
    <source>
        <dbReference type="ARBA" id="ARBA00022692"/>
    </source>
</evidence>
<evidence type="ECO:0000256" key="9">
    <source>
        <dbReference type="RuleBase" id="RU369079"/>
    </source>
</evidence>
<evidence type="ECO:0000256" key="8">
    <source>
        <dbReference type="ARBA" id="ARBA00038436"/>
    </source>
</evidence>
<dbReference type="InterPro" id="IPR007387">
    <property type="entry name" value="TRAP_DctQ"/>
</dbReference>
<dbReference type="Pfam" id="PF04290">
    <property type="entry name" value="DctQ"/>
    <property type="match status" value="1"/>
</dbReference>
<evidence type="ECO:0000256" key="1">
    <source>
        <dbReference type="ARBA" id="ARBA00004429"/>
    </source>
</evidence>
<dbReference type="Proteomes" id="UP000193200">
    <property type="component" value="Unassembled WGS sequence"/>
</dbReference>
<dbReference type="GO" id="GO:0005886">
    <property type="term" value="C:plasma membrane"/>
    <property type="evidence" value="ECO:0007669"/>
    <property type="project" value="UniProtKB-SubCell"/>
</dbReference>
<keyword evidence="4 9" id="KW-0997">Cell inner membrane</keyword>
<evidence type="ECO:0000256" key="6">
    <source>
        <dbReference type="ARBA" id="ARBA00022989"/>
    </source>
</evidence>
<comment type="subunit">
    <text evidence="9">The complex comprises the extracytoplasmic solute receptor protein and the two transmembrane proteins.</text>
</comment>
<keyword evidence="2 9" id="KW-0813">Transport</keyword>
<sequence>MPSLNFVLPHWLYWGGLIVFPLIAMFIARRQDARRSGGISLSFAYLMLVCGGFVGLHRFYLKSWLGVLYVPLFIIILFGNVEERTAREGLSAARNDQLSAEFLVERAEGFVKAGRDGAPAMLEKARADLADAVTRHEAADAELGFWRNVSLGAALVMLAGLILDAVLLPRLYRRCREREPLPEGPSATEQAIQAAEEALAAGDPTQNVRSGFTNIIDRLNGFVGEFVSYWSLIAVFVYYYEVVARYVFNSPTNWAHEGMFLMFGMQYLLSGGYALREDSHVRVDVIYGMMSARAKVITDIVTSTSFFIFTGTLLVTGWIFAHDSIRVAEVSFSEWGIQYWPVKSMIALGAALILLQGIARLIKDLLLLRGRRA</sequence>
<evidence type="ECO:0000313" key="12">
    <source>
        <dbReference type="Proteomes" id="UP000193200"/>
    </source>
</evidence>
<proteinExistence type="inferred from homology"/>
<dbReference type="PANTHER" id="PTHR35011:SF4">
    <property type="entry name" value="SLL1102 PROTEIN"/>
    <property type="match status" value="1"/>
</dbReference>
<feature type="transmembrane region" description="Helical" evidence="9">
    <location>
        <begin position="149"/>
        <end position="168"/>
    </location>
</feature>
<keyword evidence="3" id="KW-1003">Cell membrane</keyword>
<name>A0A1Y5T3M5_9PROT</name>
<feature type="transmembrane region" description="Helical" evidence="9">
    <location>
        <begin position="219"/>
        <end position="239"/>
    </location>
</feature>
<accession>A0A1Y5T3M5</accession>
<comment type="similarity">
    <text evidence="8 9">Belongs to the TRAP transporter small permease family.</text>
</comment>
<dbReference type="AlphaFoldDB" id="A0A1Y5T3M5"/>
<gene>
    <name evidence="11" type="ORF">OCH7691_02351</name>
</gene>
<evidence type="ECO:0000256" key="4">
    <source>
        <dbReference type="ARBA" id="ARBA00022519"/>
    </source>
</evidence>
<dbReference type="GO" id="GO:0022857">
    <property type="term" value="F:transmembrane transporter activity"/>
    <property type="evidence" value="ECO:0007669"/>
    <property type="project" value="UniProtKB-UniRule"/>
</dbReference>
<feature type="transmembrane region" description="Helical" evidence="9">
    <location>
        <begin position="259"/>
        <end position="275"/>
    </location>
</feature>
<evidence type="ECO:0000256" key="3">
    <source>
        <dbReference type="ARBA" id="ARBA00022475"/>
    </source>
</evidence>
<reference evidence="11 12" key="1">
    <citation type="submission" date="2017-03" db="EMBL/GenBank/DDBJ databases">
        <authorList>
            <person name="Afonso C.L."/>
            <person name="Miller P.J."/>
            <person name="Scott M.A."/>
            <person name="Spackman E."/>
            <person name="Goraichik I."/>
            <person name="Dimitrov K.M."/>
            <person name="Suarez D.L."/>
            <person name="Swayne D.E."/>
        </authorList>
    </citation>
    <scope>NUCLEOTIDE SEQUENCE [LARGE SCALE GENOMIC DNA]</scope>
    <source>
        <strain evidence="11 12">CECT 7691</strain>
    </source>
</reference>
<feature type="transmembrane region" description="Helical" evidence="9">
    <location>
        <begin position="12"/>
        <end position="28"/>
    </location>
</feature>
<dbReference type="PANTHER" id="PTHR35011">
    <property type="entry name" value="2,3-DIKETO-L-GULONATE TRAP TRANSPORTER SMALL PERMEASE PROTEIN YIAM"/>
    <property type="match status" value="1"/>
</dbReference>
<organism evidence="11 12">
    <name type="scientific">Oceanibacterium hippocampi</name>
    <dbReference type="NCBI Taxonomy" id="745714"/>
    <lineage>
        <taxon>Bacteria</taxon>
        <taxon>Pseudomonadati</taxon>
        <taxon>Pseudomonadota</taxon>
        <taxon>Alphaproteobacteria</taxon>
        <taxon>Sneathiellales</taxon>
        <taxon>Sneathiellaceae</taxon>
        <taxon>Oceanibacterium</taxon>
    </lineage>
</organism>
<dbReference type="EMBL" id="FWFR01000002">
    <property type="protein sequence ID" value="SLN54964.1"/>
    <property type="molecule type" value="Genomic_DNA"/>
</dbReference>
<comment type="subcellular location">
    <subcellularLocation>
        <location evidence="1 9">Cell inner membrane</location>
        <topology evidence="1 9">Multi-pass membrane protein</topology>
    </subcellularLocation>
</comment>
<dbReference type="InParanoid" id="A0A1Y5T3M5"/>
<dbReference type="RefSeq" id="WP_217807942.1">
    <property type="nucleotide sequence ID" value="NZ_FWFR01000002.1"/>
</dbReference>
<protein>
    <recommendedName>
        <fullName evidence="9">TRAP transporter small permease protein</fullName>
    </recommendedName>
</protein>
<feature type="transmembrane region" description="Helical" evidence="9">
    <location>
        <begin position="296"/>
        <end position="320"/>
    </location>
</feature>
<evidence type="ECO:0000313" key="11">
    <source>
        <dbReference type="EMBL" id="SLN54964.1"/>
    </source>
</evidence>
<evidence type="ECO:0000259" key="10">
    <source>
        <dbReference type="Pfam" id="PF04290"/>
    </source>
</evidence>
<keyword evidence="12" id="KW-1185">Reference proteome</keyword>
<feature type="transmembrane region" description="Helical" evidence="9">
    <location>
        <begin position="40"/>
        <end position="60"/>
    </location>
</feature>
<comment type="function">
    <text evidence="9">Part of the tripartite ATP-independent periplasmic (TRAP) transport system.</text>
</comment>
<feature type="domain" description="Tripartite ATP-independent periplasmic transporters DctQ component" evidence="10">
    <location>
        <begin position="236"/>
        <end position="365"/>
    </location>
</feature>
<evidence type="ECO:0000256" key="7">
    <source>
        <dbReference type="ARBA" id="ARBA00023136"/>
    </source>
</evidence>
<comment type="caution">
    <text evidence="9">Lacks conserved residue(s) required for the propagation of feature annotation.</text>
</comment>